<name>A0A9D3ZR52_9ROSI</name>
<reference evidence="1 2" key="1">
    <citation type="journal article" date="2021" name="Plant Biotechnol. J.">
        <title>Multi-omics assisted identification of the key and species-specific regulatory components of drought-tolerant mechanisms in Gossypium stocksii.</title>
        <authorList>
            <person name="Yu D."/>
            <person name="Ke L."/>
            <person name="Zhang D."/>
            <person name="Wu Y."/>
            <person name="Sun Y."/>
            <person name="Mei J."/>
            <person name="Sun J."/>
            <person name="Sun Y."/>
        </authorList>
    </citation>
    <scope>NUCLEOTIDE SEQUENCE [LARGE SCALE GENOMIC DNA]</scope>
    <source>
        <strain evidence="2">cv. E1</strain>
        <tissue evidence="1">Leaf</tissue>
    </source>
</reference>
<organism evidence="1 2">
    <name type="scientific">Gossypium stocksii</name>
    <dbReference type="NCBI Taxonomy" id="47602"/>
    <lineage>
        <taxon>Eukaryota</taxon>
        <taxon>Viridiplantae</taxon>
        <taxon>Streptophyta</taxon>
        <taxon>Embryophyta</taxon>
        <taxon>Tracheophyta</taxon>
        <taxon>Spermatophyta</taxon>
        <taxon>Magnoliopsida</taxon>
        <taxon>eudicotyledons</taxon>
        <taxon>Gunneridae</taxon>
        <taxon>Pentapetalae</taxon>
        <taxon>rosids</taxon>
        <taxon>malvids</taxon>
        <taxon>Malvales</taxon>
        <taxon>Malvaceae</taxon>
        <taxon>Malvoideae</taxon>
        <taxon>Gossypium</taxon>
    </lineage>
</organism>
<sequence length="66" mass="7560">MECRVQHSIVRYMSQNQKRMQGQGLHAMWTILCGGWNTTSMPKGGEVDLQIKNIMRLGHRKSSNIS</sequence>
<evidence type="ECO:0000313" key="1">
    <source>
        <dbReference type="EMBL" id="KAH1057428.1"/>
    </source>
</evidence>
<dbReference type="Proteomes" id="UP000828251">
    <property type="component" value="Unassembled WGS sequence"/>
</dbReference>
<comment type="caution">
    <text evidence="1">The sequence shown here is derived from an EMBL/GenBank/DDBJ whole genome shotgun (WGS) entry which is preliminary data.</text>
</comment>
<dbReference type="AlphaFoldDB" id="A0A9D3ZR52"/>
<evidence type="ECO:0000313" key="2">
    <source>
        <dbReference type="Proteomes" id="UP000828251"/>
    </source>
</evidence>
<keyword evidence="2" id="KW-1185">Reference proteome</keyword>
<proteinExistence type="predicted"/>
<protein>
    <submittedName>
        <fullName evidence="1">Uncharacterized protein</fullName>
    </submittedName>
</protein>
<dbReference type="EMBL" id="JAIQCV010000010">
    <property type="protein sequence ID" value="KAH1057428.1"/>
    <property type="molecule type" value="Genomic_DNA"/>
</dbReference>
<accession>A0A9D3ZR52</accession>
<gene>
    <name evidence="1" type="ORF">J1N35_035493</name>
</gene>